<proteinExistence type="predicted"/>
<dbReference type="AlphaFoldDB" id="A0A0E9ULD2"/>
<dbReference type="EMBL" id="GBXM01041970">
    <property type="protein sequence ID" value="JAH66607.1"/>
    <property type="molecule type" value="Transcribed_RNA"/>
</dbReference>
<name>A0A0E9ULD2_ANGAN</name>
<sequence>MSCAMALKDRITPMIVILFRTLSDPLSLF</sequence>
<reference evidence="1" key="1">
    <citation type="submission" date="2014-11" db="EMBL/GenBank/DDBJ databases">
        <authorList>
            <person name="Amaro Gonzalez C."/>
        </authorList>
    </citation>
    <scope>NUCLEOTIDE SEQUENCE</scope>
</reference>
<evidence type="ECO:0000313" key="1">
    <source>
        <dbReference type="EMBL" id="JAH66607.1"/>
    </source>
</evidence>
<organism evidence="1">
    <name type="scientific">Anguilla anguilla</name>
    <name type="common">European freshwater eel</name>
    <name type="synonym">Muraena anguilla</name>
    <dbReference type="NCBI Taxonomy" id="7936"/>
    <lineage>
        <taxon>Eukaryota</taxon>
        <taxon>Metazoa</taxon>
        <taxon>Chordata</taxon>
        <taxon>Craniata</taxon>
        <taxon>Vertebrata</taxon>
        <taxon>Euteleostomi</taxon>
        <taxon>Actinopterygii</taxon>
        <taxon>Neopterygii</taxon>
        <taxon>Teleostei</taxon>
        <taxon>Anguilliformes</taxon>
        <taxon>Anguillidae</taxon>
        <taxon>Anguilla</taxon>
    </lineage>
</organism>
<accession>A0A0E9ULD2</accession>
<protein>
    <submittedName>
        <fullName evidence="1">Uncharacterized protein</fullName>
    </submittedName>
</protein>
<reference evidence="1" key="2">
    <citation type="journal article" date="2015" name="Fish Shellfish Immunol.">
        <title>Early steps in the European eel (Anguilla anguilla)-Vibrio vulnificus interaction in the gills: Role of the RtxA13 toxin.</title>
        <authorList>
            <person name="Callol A."/>
            <person name="Pajuelo D."/>
            <person name="Ebbesson L."/>
            <person name="Teles M."/>
            <person name="MacKenzie S."/>
            <person name="Amaro C."/>
        </authorList>
    </citation>
    <scope>NUCLEOTIDE SEQUENCE</scope>
</reference>